<feature type="transmembrane region" description="Helical" evidence="1">
    <location>
        <begin position="290"/>
        <end position="312"/>
    </location>
</feature>
<gene>
    <name evidence="3" type="ordered locus">SRU_0680</name>
</gene>
<keyword evidence="4" id="KW-1185">Reference proteome</keyword>
<proteinExistence type="predicted"/>
<dbReference type="GO" id="GO:0003677">
    <property type="term" value="F:DNA binding"/>
    <property type="evidence" value="ECO:0007669"/>
    <property type="project" value="UniProtKB-KW"/>
</dbReference>
<keyword evidence="1" id="KW-0472">Membrane</keyword>
<evidence type="ECO:0000259" key="2">
    <source>
        <dbReference type="PROSITE" id="PS50853"/>
    </source>
</evidence>
<evidence type="ECO:0000256" key="1">
    <source>
        <dbReference type="SAM" id="Phobius"/>
    </source>
</evidence>
<evidence type="ECO:0000313" key="4">
    <source>
        <dbReference type="Proteomes" id="UP000008674"/>
    </source>
</evidence>
<organism evidence="3 4">
    <name type="scientific">Salinibacter ruber (strain DSM 13855 / M31)</name>
    <dbReference type="NCBI Taxonomy" id="309807"/>
    <lineage>
        <taxon>Bacteria</taxon>
        <taxon>Pseudomonadati</taxon>
        <taxon>Rhodothermota</taxon>
        <taxon>Rhodothermia</taxon>
        <taxon>Rhodothermales</taxon>
        <taxon>Salinibacteraceae</taxon>
        <taxon>Salinibacter</taxon>
    </lineage>
</organism>
<dbReference type="EnsemblBacteria" id="ABC45640">
    <property type="protein sequence ID" value="ABC45640"/>
    <property type="gene ID" value="SRU_0680"/>
</dbReference>
<accession>Q2S4R3</accession>
<dbReference type="InterPro" id="IPR036116">
    <property type="entry name" value="FN3_sf"/>
</dbReference>
<dbReference type="SUPFAM" id="SSF49265">
    <property type="entry name" value="Fibronectin type III"/>
    <property type="match status" value="1"/>
</dbReference>
<dbReference type="Proteomes" id="UP000008674">
    <property type="component" value="Chromosome"/>
</dbReference>
<sequence length="313" mass="33277">MDAVGRLHYIGTAHIGTHIGTAPVRRSSASVYTFMTTSPPTPYQESPPATLPAPCPTRPVAGRPVDTDTPVFDWTPVPDATRYRVQIARTEAFEAVHYDEIMDRGTAVSLGAVLPDADATACWRVRAEGADEARSDWSGPARFAAPSAELESAAGTVRVEAPPVPLHPTSDQNPPLDQSAVPFTWEAVPEATGYQLQVAPADAPEDPVVDCTVDQTTSVTLYDTLSGTGTSFRWRVRPLFRVAEPGPWSDPVPFVVAPPTDDERAPEGKNPRAAARIAGPATQARTSTTLSLTVSLFAVLSFLATIALIILAG</sequence>
<dbReference type="eggNOG" id="COG0265">
    <property type="taxonomic scope" value="Bacteria"/>
</dbReference>
<name>Q2S4R3_SALRD</name>
<dbReference type="OrthoDB" id="1121506at2"/>
<dbReference type="STRING" id="309807.SRU_0680"/>
<keyword evidence="1" id="KW-1133">Transmembrane helix</keyword>
<keyword evidence="1" id="KW-0812">Transmembrane</keyword>
<reference evidence="3 4" key="1">
    <citation type="journal article" date="2005" name="Proc. Natl. Acad. Sci. U.S.A.">
        <title>The genome of Salinibacter ruber: convergence and gene exchange among hyperhalophilic bacteria and archaea.</title>
        <authorList>
            <person name="Mongodin E.F."/>
            <person name="Nelson K.E."/>
            <person name="Daugherty S."/>
            <person name="Deboy R.T."/>
            <person name="Wister J."/>
            <person name="Khouri H."/>
            <person name="Weidman J."/>
            <person name="Walsh D.A."/>
            <person name="Papke R.T."/>
            <person name="Sanchez Perez G."/>
            <person name="Sharma A.K."/>
            <person name="Nesbo C.L."/>
            <person name="MacLeod D."/>
            <person name="Bapteste E."/>
            <person name="Doolittle W.F."/>
            <person name="Charlebois R.L."/>
            <person name="Legault B."/>
            <person name="Rodriguez-Valera F."/>
        </authorList>
    </citation>
    <scope>NUCLEOTIDE SEQUENCE [LARGE SCALE GENOMIC DNA]</scope>
    <source>
        <strain evidence="4">DSM 13855 / CECT 5946 / M31</strain>
    </source>
</reference>
<dbReference type="AlphaFoldDB" id="Q2S4R3"/>
<dbReference type="InterPro" id="IPR003961">
    <property type="entry name" value="FN3_dom"/>
</dbReference>
<dbReference type="Gene3D" id="2.60.40.10">
    <property type="entry name" value="Immunoglobulins"/>
    <property type="match status" value="2"/>
</dbReference>
<dbReference type="EMBL" id="CP000159">
    <property type="protein sequence ID" value="ABC45640.1"/>
    <property type="molecule type" value="Genomic_DNA"/>
</dbReference>
<protein>
    <submittedName>
        <fullName evidence="3">DNA-binding protein</fullName>
    </submittedName>
</protein>
<dbReference type="PROSITE" id="PS50853">
    <property type="entry name" value="FN3"/>
    <property type="match status" value="1"/>
</dbReference>
<evidence type="ECO:0000313" key="3">
    <source>
        <dbReference type="EMBL" id="ABC45640.1"/>
    </source>
</evidence>
<dbReference type="HOGENOM" id="CLU_914959_0_0_10"/>
<dbReference type="KEGG" id="sru:SRU_0680"/>
<dbReference type="InterPro" id="IPR013783">
    <property type="entry name" value="Ig-like_fold"/>
</dbReference>
<keyword evidence="3" id="KW-0238">DNA-binding</keyword>
<feature type="domain" description="Fibronectin type-III" evidence="2">
    <location>
        <begin position="162"/>
        <end position="259"/>
    </location>
</feature>